<evidence type="ECO:0000313" key="2">
    <source>
        <dbReference type="EMBL" id="BAS29146.1"/>
    </source>
</evidence>
<dbReference type="RefSeq" id="WP_144440538.1">
    <property type="nucleotide sequence ID" value="NZ_AP014924.1"/>
</dbReference>
<reference evidence="3" key="2">
    <citation type="journal article" date="2016" name="Int. J. Syst. Evol. Microbiol.">
        <title>Complete genome sequence and cell structure of Limnochorda pilosa, a Gram-negative spore-former within the phylum Firmicutes.</title>
        <authorList>
            <person name="Watanabe M."/>
            <person name="Kojima H."/>
            <person name="Fukui M."/>
        </authorList>
    </citation>
    <scope>NUCLEOTIDE SEQUENCE [LARGE SCALE GENOMIC DNA]</scope>
    <source>
        <strain evidence="3">HC45</strain>
    </source>
</reference>
<evidence type="ECO:0000256" key="1">
    <source>
        <dbReference type="SAM" id="SignalP"/>
    </source>
</evidence>
<name>A0A0K2SPY2_LIMPI</name>
<feature type="chain" id="PRO_5005487108" evidence="1">
    <location>
        <begin position="39"/>
        <end position="231"/>
    </location>
</feature>
<reference evidence="3" key="1">
    <citation type="submission" date="2015-07" db="EMBL/GenBank/DDBJ databases">
        <title>Complete genome sequence and phylogenetic analysis of Limnochorda pilosa.</title>
        <authorList>
            <person name="Watanabe M."/>
            <person name="Kojima H."/>
            <person name="Fukui M."/>
        </authorList>
    </citation>
    <scope>NUCLEOTIDE SEQUENCE [LARGE SCALE GENOMIC DNA]</scope>
    <source>
        <strain evidence="3">HC45</strain>
    </source>
</reference>
<organism evidence="2 3">
    <name type="scientific">Limnochorda pilosa</name>
    <dbReference type="NCBI Taxonomy" id="1555112"/>
    <lineage>
        <taxon>Bacteria</taxon>
        <taxon>Bacillati</taxon>
        <taxon>Bacillota</taxon>
        <taxon>Limnochordia</taxon>
        <taxon>Limnochordales</taxon>
        <taxon>Limnochordaceae</taxon>
        <taxon>Limnochorda</taxon>
    </lineage>
</organism>
<dbReference type="Proteomes" id="UP000065807">
    <property type="component" value="Chromosome"/>
</dbReference>
<accession>A0A0K2SPY2</accession>
<sequence length="231" mass="25642">MDRGCRYRASPYRGKPWRRLFLAAAVLLLAAGPWAASAAGTEEPGKVVLSQDQALDLLDTLIARRPLDQGRVRFRVEGTVAMAGLDAPFLAEVEQRGAKAVVNVEEAPPFVPREIEAVLSDARTFLADFDFSFAGVELLEEEPQAVFQGTLRKGASGARKGSVWISLETGELRRLTLSYWWGTVDSTLEYGLELGHQVVQNQQVRVSPWGLSLTLRYHGFRWLDGEDQAQR</sequence>
<protein>
    <submittedName>
        <fullName evidence="2">Uncharacterized protein</fullName>
    </submittedName>
</protein>
<dbReference type="EMBL" id="AP014924">
    <property type="protein sequence ID" value="BAS29146.1"/>
    <property type="molecule type" value="Genomic_DNA"/>
</dbReference>
<dbReference type="AlphaFoldDB" id="A0A0K2SPY2"/>
<dbReference type="KEGG" id="lpil:LIP_3333"/>
<evidence type="ECO:0000313" key="3">
    <source>
        <dbReference type="Proteomes" id="UP000065807"/>
    </source>
</evidence>
<dbReference type="STRING" id="1555112.LIP_3333"/>
<feature type="signal peptide" evidence="1">
    <location>
        <begin position="1"/>
        <end position="38"/>
    </location>
</feature>
<keyword evidence="1" id="KW-0732">Signal</keyword>
<gene>
    <name evidence="2" type="ORF">LIP_3333</name>
</gene>
<proteinExistence type="predicted"/>
<keyword evidence="3" id="KW-1185">Reference proteome</keyword>